<dbReference type="PROSITE" id="PS51257">
    <property type="entry name" value="PROKAR_LIPOPROTEIN"/>
    <property type="match status" value="1"/>
</dbReference>
<dbReference type="Gene3D" id="2.40.160.50">
    <property type="entry name" value="membrane protein fhac: a member of the omp85/tpsb transporter family"/>
    <property type="match status" value="1"/>
</dbReference>
<name>A0A1W2BS82_9FLAO</name>
<organism evidence="7 8">
    <name type="scientific">Moheibacter sediminis</name>
    <dbReference type="NCBI Taxonomy" id="1434700"/>
    <lineage>
        <taxon>Bacteria</taxon>
        <taxon>Pseudomonadati</taxon>
        <taxon>Bacteroidota</taxon>
        <taxon>Flavobacteriia</taxon>
        <taxon>Flavobacteriales</taxon>
        <taxon>Weeksellaceae</taxon>
        <taxon>Moheibacter</taxon>
    </lineage>
</organism>
<evidence type="ECO:0000256" key="1">
    <source>
        <dbReference type="ARBA" id="ARBA00004370"/>
    </source>
</evidence>
<evidence type="ECO:0000256" key="4">
    <source>
        <dbReference type="ARBA" id="ARBA00023136"/>
    </source>
</evidence>
<dbReference type="InterPro" id="IPR039910">
    <property type="entry name" value="D15-like"/>
</dbReference>
<gene>
    <name evidence="7" type="ORF">SAMN06296427_10793</name>
</gene>
<dbReference type="OrthoDB" id="9814535at2"/>
<evidence type="ECO:0000313" key="7">
    <source>
        <dbReference type="EMBL" id="SMC75803.1"/>
    </source>
</evidence>
<evidence type="ECO:0000256" key="2">
    <source>
        <dbReference type="ARBA" id="ARBA00022692"/>
    </source>
</evidence>
<dbReference type="STRING" id="1434700.SAMN06296427_10793"/>
<keyword evidence="4" id="KW-0472">Membrane</keyword>
<keyword evidence="3" id="KW-0732">Signal</keyword>
<dbReference type="InterPro" id="IPR000184">
    <property type="entry name" value="Bac_surfAg_D15"/>
</dbReference>
<keyword evidence="5" id="KW-0998">Cell outer membrane</keyword>
<dbReference type="PANTHER" id="PTHR12815:SF47">
    <property type="entry name" value="TRANSLOCATION AND ASSEMBLY MODULE SUBUNIT TAMA"/>
    <property type="match status" value="1"/>
</dbReference>
<proteinExistence type="predicted"/>
<evidence type="ECO:0000259" key="6">
    <source>
        <dbReference type="Pfam" id="PF01103"/>
    </source>
</evidence>
<protein>
    <submittedName>
        <fullName evidence="7">Surface antigen</fullName>
    </submittedName>
</protein>
<dbReference type="Pfam" id="PF01103">
    <property type="entry name" value="Omp85"/>
    <property type="match status" value="1"/>
</dbReference>
<reference evidence="8" key="1">
    <citation type="submission" date="2017-04" db="EMBL/GenBank/DDBJ databases">
        <authorList>
            <person name="Varghese N."/>
            <person name="Submissions S."/>
        </authorList>
    </citation>
    <scope>NUCLEOTIDE SEQUENCE [LARGE SCALE GENOMIC DNA]</scope>
    <source>
        <strain evidence="8">CGMCC 1.12708</strain>
    </source>
</reference>
<keyword evidence="8" id="KW-1185">Reference proteome</keyword>
<evidence type="ECO:0000313" key="8">
    <source>
        <dbReference type="Proteomes" id="UP000192393"/>
    </source>
</evidence>
<keyword evidence="2" id="KW-0812">Transmembrane</keyword>
<dbReference type="AlphaFoldDB" id="A0A1W2BS82"/>
<dbReference type="PANTHER" id="PTHR12815">
    <property type="entry name" value="SORTING AND ASSEMBLY MACHINERY SAMM50 PROTEIN FAMILY MEMBER"/>
    <property type="match status" value="1"/>
</dbReference>
<evidence type="ECO:0000256" key="3">
    <source>
        <dbReference type="ARBA" id="ARBA00022729"/>
    </source>
</evidence>
<comment type="subcellular location">
    <subcellularLocation>
        <location evidence="1">Membrane</location>
    </subcellularLocation>
</comment>
<feature type="domain" description="Bacterial surface antigen (D15)" evidence="6">
    <location>
        <begin position="680"/>
        <end position="848"/>
    </location>
</feature>
<sequence>MRYLTTKIILFIGFLLIVYSCSTTKKVPEGEFLLTKNKFEFDGKEKPFKSELQDYVKQRPNSKFLQIIPFQLLLYNMNPAELDTVFEEYYDLTQKKRTQESLDSLFLKNGLEKYVGRNFWLKRFIYNSGKPPVIIDTAMSAFSETNLEGFYFDKGYFDAHVQSSHNLDSSSKKGQVNYKINPGEASFINSYKTQITDTIVKGIYERTIERSNVKSGNRYDMDDFVAEKDRIVEMMRNRGYYKFNDLGNDVEFTADTTHSDKALDVTLLIPAEKKSDSTHLNKIFKRYRYNQIHIYPDSGPVPSGQPKPEYFDTIYEGYHLHYVNPEMKHRPKFFTDAMVVREKGLYRYDSEVQTKRNILKREGVNLVAFTDSVALDSLLNVKIYITPKKKYDLFYGADLSWSEFMNFGVSPRVTLLARNLFRGGENLETTFRGTLGNVNEKFSDDGTFFNAFEMSFNTALKFPYLVFPFNLDGVFPKRYFKQTDLRLGAGVQRNIGLGRVTYSTGMDYNISFRDTHEHRLSIFNTEFITNLEKEKYFDVFVADRGIRDNMFGQYFIYDENVGIQYNANLISDDEVINLLLNDVGFLNSLDEETGARDLSVFANMYFRKQTITQDVLISSMIYQYNYDESKRTRVKHPWFFRGRIELAGNVPALLDNAFGFEKTQMASGKESGMLFNVPYSQFIKVDLDVRKYFNLSPKSSIATRAFVGLIEPYGNADFIPFSRSYTAGGANDMRAWVAATLGPADIPRFDGGEDIFAISNMKLLLSAEYRFNITGIFNGAFFVDAGNIWGTDKDYEPSLFQFKDFYKEMGVGSGLGLRLDLTYFLIRADFAYKIHDPSFEEGNRWRFNDFNILRPRLAFGINYPF</sequence>
<accession>A0A1W2BS82</accession>
<dbReference type="GO" id="GO:0019867">
    <property type="term" value="C:outer membrane"/>
    <property type="evidence" value="ECO:0007669"/>
    <property type="project" value="InterPro"/>
</dbReference>
<dbReference type="Proteomes" id="UP000192393">
    <property type="component" value="Unassembled WGS sequence"/>
</dbReference>
<dbReference type="EMBL" id="FWXS01000007">
    <property type="protein sequence ID" value="SMC75803.1"/>
    <property type="molecule type" value="Genomic_DNA"/>
</dbReference>
<dbReference type="RefSeq" id="WP_084017775.1">
    <property type="nucleotide sequence ID" value="NZ_FWXS01000007.1"/>
</dbReference>
<evidence type="ECO:0000256" key="5">
    <source>
        <dbReference type="ARBA" id="ARBA00023237"/>
    </source>
</evidence>